<evidence type="ECO:0000313" key="4">
    <source>
        <dbReference type="EMBL" id="CAL8109486.1"/>
    </source>
</evidence>
<keyword evidence="2" id="KW-0547">Nucleotide-binding</keyword>
<protein>
    <recommendedName>
        <fullName evidence="3">C-CAP/cofactor C-like domain-containing protein</fullName>
    </recommendedName>
</protein>
<dbReference type="InterPro" id="IPR006599">
    <property type="entry name" value="CARP_motif"/>
</dbReference>
<dbReference type="PANTHER" id="PTHR15440:SF0">
    <property type="entry name" value="PROTEIN XRP2"/>
    <property type="match status" value="1"/>
</dbReference>
<dbReference type="InterPro" id="IPR039093">
    <property type="entry name" value="XRP2"/>
</dbReference>
<evidence type="ECO:0000313" key="5">
    <source>
        <dbReference type="Proteomes" id="UP001642540"/>
    </source>
</evidence>
<name>A0ABP1QSA2_9HEXA</name>
<dbReference type="InterPro" id="IPR016098">
    <property type="entry name" value="CAP/MinC_C"/>
</dbReference>
<reference evidence="4 5" key="1">
    <citation type="submission" date="2024-08" db="EMBL/GenBank/DDBJ databases">
        <authorList>
            <person name="Cucini C."/>
            <person name="Frati F."/>
        </authorList>
    </citation>
    <scope>NUCLEOTIDE SEQUENCE [LARGE SCALE GENOMIC DNA]</scope>
</reference>
<comment type="caution">
    <text evidence="4">The sequence shown here is derived from an EMBL/GenBank/DDBJ whole genome shotgun (WGS) entry which is preliminary data.</text>
</comment>
<dbReference type="InterPro" id="IPR017901">
    <property type="entry name" value="C-CAP_CF_C-like"/>
</dbReference>
<dbReference type="PROSITE" id="PS51329">
    <property type="entry name" value="C_CAP_COFACTOR_C"/>
    <property type="match status" value="1"/>
</dbReference>
<dbReference type="PANTHER" id="PTHR15440">
    <property type="entry name" value="XRP2 PROTEIN"/>
    <property type="match status" value="1"/>
</dbReference>
<gene>
    <name evidence="4" type="ORF">ODALV1_LOCUS13413</name>
</gene>
<dbReference type="InterPro" id="IPR012945">
    <property type="entry name" value="Tubulin-bd_cofactor_C_dom"/>
</dbReference>
<dbReference type="InterPro" id="IPR036223">
    <property type="entry name" value="CAP_C_sf"/>
</dbReference>
<dbReference type="SMART" id="SM00673">
    <property type="entry name" value="CARP"/>
    <property type="match status" value="2"/>
</dbReference>
<dbReference type="Proteomes" id="UP001642540">
    <property type="component" value="Unassembled WGS sequence"/>
</dbReference>
<evidence type="ECO:0000259" key="3">
    <source>
        <dbReference type="PROSITE" id="PS51329"/>
    </source>
</evidence>
<organism evidence="4 5">
    <name type="scientific">Orchesella dallaii</name>
    <dbReference type="NCBI Taxonomy" id="48710"/>
    <lineage>
        <taxon>Eukaryota</taxon>
        <taxon>Metazoa</taxon>
        <taxon>Ecdysozoa</taxon>
        <taxon>Arthropoda</taxon>
        <taxon>Hexapoda</taxon>
        <taxon>Collembola</taxon>
        <taxon>Entomobryomorpha</taxon>
        <taxon>Entomobryoidea</taxon>
        <taxon>Orchesellidae</taxon>
        <taxon>Orchesellinae</taxon>
        <taxon>Orchesella</taxon>
    </lineage>
</organism>
<dbReference type="EMBL" id="CAXLJM020000041">
    <property type="protein sequence ID" value="CAL8109486.1"/>
    <property type="molecule type" value="Genomic_DNA"/>
</dbReference>
<keyword evidence="5" id="KW-1185">Reference proteome</keyword>
<dbReference type="Pfam" id="PF07986">
    <property type="entry name" value="TBCC"/>
    <property type="match status" value="1"/>
</dbReference>
<evidence type="ECO:0000256" key="1">
    <source>
        <dbReference type="ARBA" id="ARBA00008848"/>
    </source>
</evidence>
<comment type="similarity">
    <text evidence="1">Belongs to the TBCC family.</text>
</comment>
<sequence>MGSKFTKCVAISCKCFTTTKEPKSITFSSDTQHEFLSDTQEYSWDKRRKLDPSEYTFSDLISSQRLKRPGELNGQQFIIRNCTNSKIYLLDHISTMTIDDCNDCIFVIGPVAGSIFLRDSKNCTLMCASSQLRLRDCQNIYLYTACESDPIIEASTDVIIGPYFLSYKGIKDHFTSAKLSNFKATHWAQIYDFTPNDVTPNWGRYDREKQDPHKFICPPMPISEFEDLEISLDAANSFVPVTRYTDEEDLLFRQRRHEIIFDLQHDDDFKTVMAYYREKFTTPHDRPGSKGGSRHFLGNVEIRGTQVIFIYYDEEDESAK</sequence>
<dbReference type="Gene3D" id="2.160.20.70">
    <property type="match status" value="1"/>
</dbReference>
<feature type="domain" description="C-CAP/cofactor C-like" evidence="3">
    <location>
        <begin position="39"/>
        <end position="195"/>
    </location>
</feature>
<proteinExistence type="inferred from homology"/>
<evidence type="ECO:0000256" key="2">
    <source>
        <dbReference type="ARBA" id="ARBA00022741"/>
    </source>
</evidence>
<dbReference type="SUPFAM" id="SSF69340">
    <property type="entry name" value="C-terminal domain of adenylylcyclase associated protein"/>
    <property type="match status" value="1"/>
</dbReference>
<accession>A0ABP1QSA2</accession>